<proteinExistence type="predicted"/>
<gene>
    <name evidence="4" type="ORF">QNI22_13795</name>
</gene>
<dbReference type="InterPro" id="IPR001789">
    <property type="entry name" value="Sig_transdc_resp-reg_receiver"/>
</dbReference>
<dbReference type="Pfam" id="PF00072">
    <property type="entry name" value="Response_reg"/>
    <property type="match status" value="1"/>
</dbReference>
<dbReference type="RefSeq" id="WP_314511340.1">
    <property type="nucleotide sequence ID" value="NZ_JASJOU010000004.1"/>
</dbReference>
<evidence type="ECO:0000313" key="4">
    <source>
        <dbReference type="EMBL" id="MDJ1501734.1"/>
    </source>
</evidence>
<evidence type="ECO:0000313" key="5">
    <source>
        <dbReference type="Proteomes" id="UP001232063"/>
    </source>
</evidence>
<accession>A0AAE3R103</accession>
<feature type="domain" description="Response regulatory" evidence="3">
    <location>
        <begin position="7"/>
        <end position="126"/>
    </location>
</feature>
<dbReference type="GO" id="GO:0000160">
    <property type="term" value="P:phosphorelay signal transduction system"/>
    <property type="evidence" value="ECO:0007669"/>
    <property type="project" value="InterPro"/>
</dbReference>
<organism evidence="4 5">
    <name type="scientific">Xanthocytophaga agilis</name>
    <dbReference type="NCBI Taxonomy" id="3048010"/>
    <lineage>
        <taxon>Bacteria</taxon>
        <taxon>Pseudomonadati</taxon>
        <taxon>Bacteroidota</taxon>
        <taxon>Cytophagia</taxon>
        <taxon>Cytophagales</taxon>
        <taxon>Rhodocytophagaceae</taxon>
        <taxon>Xanthocytophaga</taxon>
    </lineage>
</organism>
<protein>
    <submittedName>
        <fullName evidence="4">Response regulator</fullName>
    </submittedName>
</protein>
<dbReference type="Proteomes" id="UP001232063">
    <property type="component" value="Unassembled WGS sequence"/>
</dbReference>
<sequence length="147" mass="16795">MKSVPFYLLIAEDTKEEVLLLKRMLSTYFADWKYRIVNDGKELMAFLSEHPAISVILLDMHLPGKDGLMLLSEIRETKEYRHIPVAGYSSSASATTVEAFLTSGGNYFFEKSLNYEQFIFAFRTLPSLIINKEVPIPTFSSVKTDRI</sequence>
<dbReference type="SUPFAM" id="SSF52172">
    <property type="entry name" value="CheY-like"/>
    <property type="match status" value="1"/>
</dbReference>
<dbReference type="InterPro" id="IPR011006">
    <property type="entry name" value="CheY-like_superfamily"/>
</dbReference>
<evidence type="ECO:0000256" key="1">
    <source>
        <dbReference type="ARBA" id="ARBA00022553"/>
    </source>
</evidence>
<dbReference type="EMBL" id="JASJOU010000004">
    <property type="protein sequence ID" value="MDJ1501734.1"/>
    <property type="molecule type" value="Genomic_DNA"/>
</dbReference>
<reference evidence="4" key="1">
    <citation type="submission" date="2023-05" db="EMBL/GenBank/DDBJ databases">
        <authorList>
            <person name="Zhang X."/>
        </authorList>
    </citation>
    <scope>NUCLEOTIDE SEQUENCE</scope>
    <source>
        <strain evidence="4">BD1B2-1</strain>
    </source>
</reference>
<dbReference type="Gene3D" id="3.40.50.2300">
    <property type="match status" value="1"/>
</dbReference>
<evidence type="ECO:0000256" key="2">
    <source>
        <dbReference type="PROSITE-ProRule" id="PRU00169"/>
    </source>
</evidence>
<dbReference type="PANTHER" id="PTHR44591">
    <property type="entry name" value="STRESS RESPONSE REGULATOR PROTEIN 1"/>
    <property type="match status" value="1"/>
</dbReference>
<comment type="caution">
    <text evidence="4">The sequence shown here is derived from an EMBL/GenBank/DDBJ whole genome shotgun (WGS) entry which is preliminary data.</text>
</comment>
<dbReference type="AlphaFoldDB" id="A0AAE3R103"/>
<keyword evidence="1 2" id="KW-0597">Phosphoprotein</keyword>
<evidence type="ECO:0000259" key="3">
    <source>
        <dbReference type="PROSITE" id="PS50110"/>
    </source>
</evidence>
<dbReference type="InterPro" id="IPR050595">
    <property type="entry name" value="Bact_response_regulator"/>
</dbReference>
<feature type="modified residue" description="4-aspartylphosphate" evidence="2">
    <location>
        <position position="59"/>
    </location>
</feature>
<name>A0AAE3R103_9BACT</name>
<keyword evidence="5" id="KW-1185">Reference proteome</keyword>
<dbReference type="PROSITE" id="PS50110">
    <property type="entry name" value="RESPONSE_REGULATORY"/>
    <property type="match status" value="1"/>
</dbReference>
<dbReference type="SMART" id="SM00448">
    <property type="entry name" value="REC"/>
    <property type="match status" value="1"/>
</dbReference>
<dbReference type="PANTHER" id="PTHR44591:SF23">
    <property type="entry name" value="CHEY SUBFAMILY"/>
    <property type="match status" value="1"/>
</dbReference>